<dbReference type="Proteomes" id="UP000027178">
    <property type="component" value="Unassembled WGS sequence"/>
</dbReference>
<dbReference type="PROSITE" id="PS51257">
    <property type="entry name" value="PROKAR_LIPOPROTEIN"/>
    <property type="match status" value="1"/>
</dbReference>
<dbReference type="RefSeq" id="WP_035860402.1">
    <property type="nucleotide sequence ID" value="NZ_KK853997.1"/>
</dbReference>
<dbReference type="PATRIC" id="fig|1348663.4.peg.1489"/>
<organism evidence="2 3">
    <name type="scientific">Kitasatospora cheerisanensis KCTC 2395</name>
    <dbReference type="NCBI Taxonomy" id="1348663"/>
    <lineage>
        <taxon>Bacteria</taxon>
        <taxon>Bacillati</taxon>
        <taxon>Actinomycetota</taxon>
        <taxon>Actinomycetes</taxon>
        <taxon>Kitasatosporales</taxon>
        <taxon>Streptomycetaceae</taxon>
        <taxon>Kitasatospora</taxon>
    </lineage>
</organism>
<sequence length="130" mass="13337">MRSVITRTALGCLALGLALSLTSCDFPGSGSKDAKKPAATAAPSDDNWDQAVGAEIDMISGLKEIDPDLIDDQQKAIDAAAEVCKEIKKSKGDGAGLGQVAAAKFAEVKAGLTAEDGDKIVTLLKDTTCK</sequence>
<comment type="caution">
    <text evidence="2">The sequence shown here is derived from an EMBL/GenBank/DDBJ whole genome shotgun (WGS) entry which is preliminary data.</text>
</comment>
<proteinExistence type="predicted"/>
<gene>
    <name evidence="2" type="ORF">KCH_15510</name>
</gene>
<dbReference type="AlphaFoldDB" id="A0A066YYU3"/>
<feature type="chain" id="PRO_5038398514" description="DUF732 domain-containing protein" evidence="1">
    <location>
        <begin position="24"/>
        <end position="130"/>
    </location>
</feature>
<reference evidence="2 3" key="1">
    <citation type="submission" date="2014-05" db="EMBL/GenBank/DDBJ databases">
        <title>Draft Genome Sequence of Kitasatospora cheerisanensis KCTC 2395.</title>
        <authorList>
            <person name="Nam D.H."/>
        </authorList>
    </citation>
    <scope>NUCLEOTIDE SEQUENCE [LARGE SCALE GENOMIC DNA]</scope>
    <source>
        <strain evidence="2 3">KCTC 2395</strain>
    </source>
</reference>
<evidence type="ECO:0000313" key="2">
    <source>
        <dbReference type="EMBL" id="KDN86673.1"/>
    </source>
</evidence>
<evidence type="ECO:0000313" key="3">
    <source>
        <dbReference type="Proteomes" id="UP000027178"/>
    </source>
</evidence>
<feature type="signal peptide" evidence="1">
    <location>
        <begin position="1"/>
        <end position="23"/>
    </location>
</feature>
<accession>A0A066YYU3</accession>
<evidence type="ECO:0008006" key="4">
    <source>
        <dbReference type="Google" id="ProtNLM"/>
    </source>
</evidence>
<dbReference type="HOGENOM" id="CLU_1935230_0_0_11"/>
<keyword evidence="3" id="KW-1185">Reference proteome</keyword>
<protein>
    <recommendedName>
        <fullName evidence="4">DUF732 domain-containing protein</fullName>
    </recommendedName>
</protein>
<keyword evidence="1" id="KW-0732">Signal</keyword>
<name>A0A066YYU3_9ACTN</name>
<dbReference type="OrthoDB" id="3872892at2"/>
<evidence type="ECO:0000256" key="1">
    <source>
        <dbReference type="SAM" id="SignalP"/>
    </source>
</evidence>
<dbReference type="EMBL" id="JNBY01000060">
    <property type="protein sequence ID" value="KDN86673.1"/>
    <property type="molecule type" value="Genomic_DNA"/>
</dbReference>